<name>A0A1F6GUR8_9PROT</name>
<dbReference type="AlphaFoldDB" id="A0A1F6GUR8"/>
<dbReference type="Gene3D" id="3.30.70.100">
    <property type="match status" value="1"/>
</dbReference>
<dbReference type="InterPro" id="IPR036046">
    <property type="entry name" value="Acylphosphatase-like_dom_sf"/>
</dbReference>
<evidence type="ECO:0000313" key="8">
    <source>
        <dbReference type="Proteomes" id="UP000177583"/>
    </source>
</evidence>
<evidence type="ECO:0000313" key="7">
    <source>
        <dbReference type="EMBL" id="OGH01915.1"/>
    </source>
</evidence>
<evidence type="ECO:0000256" key="3">
    <source>
        <dbReference type="ARBA" id="ARBA00047645"/>
    </source>
</evidence>
<comment type="similarity">
    <text evidence="1 5">Belongs to the acylphosphatase family.</text>
</comment>
<accession>A0A1F6GUR8</accession>
<keyword evidence="4" id="KW-0378">Hydrolase</keyword>
<sequence>MEIAKRLFVAGLVQGVYYRANCQQKARELGLKGYVRNLRDGRVEVFCQGPPEAVQALENWCWQGSHAAKVEQVQALTDPLEPDLHNFKILY</sequence>
<evidence type="ECO:0000259" key="6">
    <source>
        <dbReference type="PROSITE" id="PS51160"/>
    </source>
</evidence>
<dbReference type="EMBL" id="MFNF01000027">
    <property type="protein sequence ID" value="OGH01915.1"/>
    <property type="molecule type" value="Genomic_DNA"/>
</dbReference>
<feature type="active site" evidence="4">
    <location>
        <position position="37"/>
    </location>
</feature>
<evidence type="ECO:0000256" key="5">
    <source>
        <dbReference type="RuleBase" id="RU004168"/>
    </source>
</evidence>
<dbReference type="Proteomes" id="UP000177583">
    <property type="component" value="Unassembled WGS sequence"/>
</dbReference>
<gene>
    <name evidence="7" type="ORF">A2557_04890</name>
</gene>
<dbReference type="PANTHER" id="PTHR47268">
    <property type="entry name" value="ACYLPHOSPHATASE"/>
    <property type="match status" value="1"/>
</dbReference>
<dbReference type="InterPro" id="IPR001792">
    <property type="entry name" value="Acylphosphatase-like_dom"/>
</dbReference>
<proteinExistence type="inferred from homology"/>
<evidence type="ECO:0000256" key="4">
    <source>
        <dbReference type="PROSITE-ProRule" id="PRU00520"/>
    </source>
</evidence>
<organism evidence="7 8">
    <name type="scientific">Candidatus Lambdaproteobacteria bacterium RIFOXYD2_FULL_56_26</name>
    <dbReference type="NCBI Taxonomy" id="1817773"/>
    <lineage>
        <taxon>Bacteria</taxon>
        <taxon>Pseudomonadati</taxon>
        <taxon>Pseudomonadota</taxon>
        <taxon>Candidatus Lambdaproteobacteria</taxon>
    </lineage>
</organism>
<dbReference type="PROSITE" id="PS00151">
    <property type="entry name" value="ACYLPHOSPHATASE_2"/>
    <property type="match status" value="1"/>
</dbReference>
<feature type="active site" evidence="4">
    <location>
        <position position="19"/>
    </location>
</feature>
<evidence type="ECO:0000256" key="1">
    <source>
        <dbReference type="ARBA" id="ARBA00005614"/>
    </source>
</evidence>
<dbReference type="Pfam" id="PF00708">
    <property type="entry name" value="Acylphosphatase"/>
    <property type="match status" value="1"/>
</dbReference>
<dbReference type="InterPro" id="IPR017968">
    <property type="entry name" value="Acylphosphatase_CS"/>
</dbReference>
<dbReference type="InterPro" id="IPR020456">
    <property type="entry name" value="Acylphosphatase"/>
</dbReference>
<reference evidence="7 8" key="1">
    <citation type="journal article" date="2016" name="Nat. Commun.">
        <title>Thousands of microbial genomes shed light on interconnected biogeochemical processes in an aquifer system.</title>
        <authorList>
            <person name="Anantharaman K."/>
            <person name="Brown C.T."/>
            <person name="Hug L.A."/>
            <person name="Sharon I."/>
            <person name="Castelle C.J."/>
            <person name="Probst A.J."/>
            <person name="Thomas B.C."/>
            <person name="Singh A."/>
            <person name="Wilkins M.J."/>
            <person name="Karaoz U."/>
            <person name="Brodie E.L."/>
            <person name="Williams K.H."/>
            <person name="Hubbard S.S."/>
            <person name="Banfield J.F."/>
        </authorList>
    </citation>
    <scope>NUCLEOTIDE SEQUENCE [LARGE SCALE GENOMIC DNA]</scope>
</reference>
<comment type="catalytic activity">
    <reaction evidence="3 4">
        <text>an acyl phosphate + H2O = a carboxylate + phosphate + H(+)</text>
        <dbReference type="Rhea" id="RHEA:14965"/>
        <dbReference type="ChEBI" id="CHEBI:15377"/>
        <dbReference type="ChEBI" id="CHEBI:15378"/>
        <dbReference type="ChEBI" id="CHEBI:29067"/>
        <dbReference type="ChEBI" id="CHEBI:43474"/>
        <dbReference type="ChEBI" id="CHEBI:59918"/>
        <dbReference type="EC" id="3.6.1.7"/>
    </reaction>
</comment>
<dbReference type="PANTHER" id="PTHR47268:SF4">
    <property type="entry name" value="ACYLPHOSPHATASE"/>
    <property type="match status" value="1"/>
</dbReference>
<comment type="caution">
    <text evidence="7">The sequence shown here is derived from an EMBL/GenBank/DDBJ whole genome shotgun (WGS) entry which is preliminary data.</text>
</comment>
<dbReference type="EC" id="3.6.1.7" evidence="2 4"/>
<dbReference type="GO" id="GO:0003998">
    <property type="term" value="F:acylphosphatase activity"/>
    <property type="evidence" value="ECO:0007669"/>
    <property type="project" value="UniProtKB-EC"/>
</dbReference>
<evidence type="ECO:0000256" key="2">
    <source>
        <dbReference type="ARBA" id="ARBA00012150"/>
    </source>
</evidence>
<feature type="domain" description="Acylphosphatase-like" evidence="6">
    <location>
        <begin position="4"/>
        <end position="91"/>
    </location>
</feature>
<dbReference type="SUPFAM" id="SSF54975">
    <property type="entry name" value="Acylphosphatase/BLUF domain-like"/>
    <property type="match status" value="1"/>
</dbReference>
<dbReference type="PROSITE" id="PS51160">
    <property type="entry name" value="ACYLPHOSPHATASE_3"/>
    <property type="match status" value="1"/>
</dbReference>
<protein>
    <recommendedName>
        <fullName evidence="2 4">acylphosphatase</fullName>
        <ecNumber evidence="2 4">3.6.1.7</ecNumber>
    </recommendedName>
</protein>